<feature type="compositionally biased region" description="Basic residues" evidence="13">
    <location>
        <begin position="241"/>
        <end position="250"/>
    </location>
</feature>
<feature type="compositionally biased region" description="Polar residues" evidence="13">
    <location>
        <begin position="338"/>
        <end position="352"/>
    </location>
</feature>
<feature type="compositionally biased region" description="Basic and acidic residues" evidence="13">
    <location>
        <begin position="124"/>
        <end position="138"/>
    </location>
</feature>
<feature type="compositionally biased region" description="Low complexity" evidence="13">
    <location>
        <begin position="444"/>
        <end position="456"/>
    </location>
</feature>
<dbReference type="PANTHER" id="PTHR46837">
    <property type="entry name" value="PROTEIN MLN51 HOMOLOG"/>
    <property type="match status" value="1"/>
</dbReference>
<evidence type="ECO:0000259" key="14">
    <source>
        <dbReference type="SMART" id="SM01044"/>
    </source>
</evidence>
<comment type="similarity">
    <text evidence="3">Belongs to the CASC3 family.</text>
</comment>
<evidence type="ECO:0000256" key="1">
    <source>
        <dbReference type="ARBA" id="ARBA00004123"/>
    </source>
</evidence>
<dbReference type="GO" id="GO:0005737">
    <property type="term" value="C:cytoplasm"/>
    <property type="evidence" value="ECO:0007669"/>
    <property type="project" value="UniProtKB-SubCell"/>
</dbReference>
<comment type="caution">
    <text evidence="15">The sequence shown here is derived from an EMBL/GenBank/DDBJ whole genome shotgun (WGS) entry which is preliminary data.</text>
</comment>
<protein>
    <recommendedName>
        <fullName evidence="14">Btz domain-containing protein</fullName>
    </recommendedName>
</protein>
<feature type="compositionally biased region" description="Polar residues" evidence="13">
    <location>
        <begin position="364"/>
        <end position="412"/>
    </location>
</feature>
<keyword evidence="9" id="KW-0694">RNA-binding</keyword>
<evidence type="ECO:0000256" key="12">
    <source>
        <dbReference type="ARBA" id="ARBA00023242"/>
    </source>
</evidence>
<evidence type="ECO:0000256" key="2">
    <source>
        <dbReference type="ARBA" id="ARBA00004496"/>
    </source>
</evidence>
<dbReference type="OMA" id="ADEGLHI"/>
<evidence type="ECO:0000256" key="6">
    <source>
        <dbReference type="ARBA" id="ARBA00022664"/>
    </source>
</evidence>
<keyword evidence="10" id="KW-0866">Nonsense-mediated mRNA decay</keyword>
<keyword evidence="5" id="KW-0963">Cytoplasm</keyword>
<feature type="compositionally biased region" description="Basic and acidic residues" evidence="13">
    <location>
        <begin position="99"/>
        <end position="114"/>
    </location>
</feature>
<evidence type="ECO:0000256" key="7">
    <source>
        <dbReference type="ARBA" id="ARBA00022816"/>
    </source>
</evidence>
<dbReference type="GO" id="GO:0051028">
    <property type="term" value="P:mRNA transport"/>
    <property type="evidence" value="ECO:0007669"/>
    <property type="project" value="UniProtKB-KW"/>
</dbReference>
<organism evidence="15 16">
    <name type="scientific">Ceratopteris richardii</name>
    <name type="common">Triangle waterfern</name>
    <dbReference type="NCBI Taxonomy" id="49495"/>
    <lineage>
        <taxon>Eukaryota</taxon>
        <taxon>Viridiplantae</taxon>
        <taxon>Streptophyta</taxon>
        <taxon>Embryophyta</taxon>
        <taxon>Tracheophyta</taxon>
        <taxon>Polypodiopsida</taxon>
        <taxon>Polypodiidae</taxon>
        <taxon>Polypodiales</taxon>
        <taxon>Pteridineae</taxon>
        <taxon>Pteridaceae</taxon>
        <taxon>Parkerioideae</taxon>
        <taxon>Ceratopteris</taxon>
    </lineage>
</organism>
<keyword evidence="12" id="KW-0539">Nucleus</keyword>
<proteinExistence type="inferred from homology"/>
<dbReference type="OrthoDB" id="660348at2759"/>
<dbReference type="GO" id="GO:0008380">
    <property type="term" value="P:RNA splicing"/>
    <property type="evidence" value="ECO:0007669"/>
    <property type="project" value="UniProtKB-KW"/>
</dbReference>
<dbReference type="Pfam" id="PF09405">
    <property type="entry name" value="Btz"/>
    <property type="match status" value="1"/>
</dbReference>
<evidence type="ECO:0000256" key="5">
    <source>
        <dbReference type="ARBA" id="ARBA00022490"/>
    </source>
</evidence>
<evidence type="ECO:0000313" key="16">
    <source>
        <dbReference type="Proteomes" id="UP000825935"/>
    </source>
</evidence>
<keyword evidence="8" id="KW-0810">Translation regulation</keyword>
<feature type="compositionally biased region" description="Basic and acidic residues" evidence="13">
    <location>
        <begin position="47"/>
        <end position="58"/>
    </location>
</feature>
<evidence type="ECO:0000256" key="8">
    <source>
        <dbReference type="ARBA" id="ARBA00022845"/>
    </source>
</evidence>
<keyword evidence="16" id="KW-1185">Reference proteome</keyword>
<evidence type="ECO:0000256" key="9">
    <source>
        <dbReference type="ARBA" id="ARBA00022884"/>
    </source>
</evidence>
<dbReference type="SMART" id="SM01044">
    <property type="entry name" value="Btz"/>
    <property type="match status" value="1"/>
</dbReference>
<feature type="domain" description="Btz" evidence="14">
    <location>
        <begin position="109"/>
        <end position="210"/>
    </location>
</feature>
<evidence type="ECO:0000313" key="15">
    <source>
        <dbReference type="EMBL" id="KAH7296954.1"/>
    </source>
</evidence>
<evidence type="ECO:0000256" key="11">
    <source>
        <dbReference type="ARBA" id="ARBA00023187"/>
    </source>
</evidence>
<evidence type="ECO:0000256" key="4">
    <source>
        <dbReference type="ARBA" id="ARBA00022448"/>
    </source>
</evidence>
<dbReference type="InterPro" id="IPR044796">
    <property type="entry name" value="MLN51_plant"/>
</dbReference>
<feature type="compositionally biased region" description="Polar residues" evidence="13">
    <location>
        <begin position="423"/>
        <end position="436"/>
    </location>
</feature>
<dbReference type="GO" id="GO:0006417">
    <property type="term" value="P:regulation of translation"/>
    <property type="evidence" value="ECO:0007669"/>
    <property type="project" value="UniProtKB-KW"/>
</dbReference>
<feature type="compositionally biased region" description="Acidic residues" evidence="13">
    <location>
        <begin position="64"/>
        <end position="81"/>
    </location>
</feature>
<feature type="region of interest" description="Disordered" evidence="13">
    <location>
        <begin position="196"/>
        <end position="250"/>
    </location>
</feature>
<feature type="region of interest" description="Disordered" evidence="13">
    <location>
        <begin position="269"/>
        <end position="456"/>
    </location>
</feature>
<feature type="compositionally biased region" description="Polar residues" evidence="13">
    <location>
        <begin position="1"/>
        <end position="10"/>
    </location>
</feature>
<keyword evidence="11" id="KW-0508">mRNA splicing</keyword>
<accession>A0A8T2RMB7</accession>
<feature type="region of interest" description="Disordered" evidence="13">
    <location>
        <begin position="1"/>
        <end position="143"/>
    </location>
</feature>
<dbReference type="GO" id="GO:0035145">
    <property type="term" value="C:exon-exon junction complex"/>
    <property type="evidence" value="ECO:0007669"/>
    <property type="project" value="InterPro"/>
</dbReference>
<keyword evidence="4" id="KW-0813">Transport</keyword>
<evidence type="ECO:0000256" key="10">
    <source>
        <dbReference type="ARBA" id="ARBA00023161"/>
    </source>
</evidence>
<dbReference type="GO" id="GO:0003729">
    <property type="term" value="F:mRNA binding"/>
    <property type="evidence" value="ECO:0007669"/>
    <property type="project" value="InterPro"/>
</dbReference>
<dbReference type="AlphaFoldDB" id="A0A8T2RMB7"/>
<feature type="compositionally biased region" description="Acidic residues" evidence="13">
    <location>
        <begin position="14"/>
        <end position="25"/>
    </location>
</feature>
<comment type="subcellular location">
    <subcellularLocation>
        <location evidence="2">Cytoplasm</location>
    </subcellularLocation>
    <subcellularLocation>
        <location evidence="1">Nucleus</location>
    </subcellularLocation>
</comment>
<dbReference type="EMBL" id="CM035431">
    <property type="protein sequence ID" value="KAH7296954.1"/>
    <property type="molecule type" value="Genomic_DNA"/>
</dbReference>
<dbReference type="InterPro" id="IPR018545">
    <property type="entry name" value="Btz_dom"/>
</dbReference>
<reference evidence="15" key="1">
    <citation type="submission" date="2021-08" db="EMBL/GenBank/DDBJ databases">
        <title>WGS assembly of Ceratopteris richardii.</title>
        <authorList>
            <person name="Marchant D.B."/>
            <person name="Chen G."/>
            <person name="Jenkins J."/>
            <person name="Shu S."/>
            <person name="Leebens-Mack J."/>
            <person name="Grimwood J."/>
            <person name="Schmutz J."/>
            <person name="Soltis P."/>
            <person name="Soltis D."/>
            <person name="Chen Z.-H."/>
        </authorList>
    </citation>
    <scope>NUCLEOTIDE SEQUENCE</scope>
    <source>
        <strain evidence="15">Whitten #5841</strain>
        <tissue evidence="15">Leaf</tissue>
    </source>
</reference>
<dbReference type="PANTHER" id="PTHR46837:SF5">
    <property type="entry name" value="PROTEIN MLN51 HOMOLOG"/>
    <property type="match status" value="1"/>
</dbReference>
<sequence length="686" mass="75026">MATHVQVTGHQTEELDAEYDSDSEGETSALAFRRQVASDVEDDDDEVTSKRENAHFNEDYGAAPDEDEEDGKLDGEEEFVESDCAVGTHYASEEDERGEDISNHQRAINEHEVRGSSGQTENDDGVRSKQNPEEDKQTAEPFVVPTSGAFYMHDDRFRNKGAVRARHFFGAKKLWEAKDEQRWVHDRFEELKLNEESFSQQGGRGRQGRGRAIRGQDRRNIYGPKFASEKDNKQNQAAPARHVRGRGRGLRRARMDDYEFREAKPARIRNDNEVLSASKPMMRQPAGRSQEVESKKSQSNSMLSYESPPFFPTGAASQTESLGEIKAGKGPDGRVNSKGGSQPGTFVSTSRSYMDRGMMKVNALPNTRSPSSTGSIPSLATDLDTSSLRGSNSMKQQSSKMGSGSMLQQPRSTRPERSMRHILQQSPPSASQLDQQQDARETPSQSMQMQQSRQQAQILAQVPVSRGQPLQTQALVSPINISAQPSADSKGATTNTGNNLVNAANPRGTQAGISAGRGSFLYGGSAISNGLRSVVQFPGQQQANLGIPTMGVTLPGYSNQPQFSFPNSEVTWIPILAGGGSLSSNYSNSYIAVDGSSPAVYYTSQSSHGQQASPASTFPVLVRESNSSNTAVTASVDPPARSATQKIFSDDFWRGKKIRPLKEYQISPLAYELYHVCMVPPKSTST</sequence>
<evidence type="ECO:0000256" key="13">
    <source>
        <dbReference type="SAM" id="MobiDB-lite"/>
    </source>
</evidence>
<gene>
    <name evidence="15" type="ORF">KP509_26G046100</name>
</gene>
<dbReference type="Proteomes" id="UP000825935">
    <property type="component" value="Chromosome 26"/>
</dbReference>
<dbReference type="GO" id="GO:0006397">
    <property type="term" value="P:mRNA processing"/>
    <property type="evidence" value="ECO:0007669"/>
    <property type="project" value="UniProtKB-KW"/>
</dbReference>
<dbReference type="GO" id="GO:0000184">
    <property type="term" value="P:nuclear-transcribed mRNA catabolic process, nonsense-mediated decay"/>
    <property type="evidence" value="ECO:0007669"/>
    <property type="project" value="UniProtKB-KW"/>
</dbReference>
<keyword evidence="7" id="KW-0509">mRNA transport</keyword>
<name>A0A8T2RMB7_CERRI</name>
<keyword evidence="6" id="KW-0507">mRNA processing</keyword>
<evidence type="ECO:0000256" key="3">
    <source>
        <dbReference type="ARBA" id="ARBA00009548"/>
    </source>
</evidence>